<evidence type="ECO:0000256" key="1">
    <source>
        <dbReference type="SAM" id="Phobius"/>
    </source>
</evidence>
<keyword evidence="1" id="KW-0472">Membrane</keyword>
<proteinExistence type="predicted"/>
<dbReference type="AlphaFoldDB" id="A0A1M5SMK9"/>
<feature type="transmembrane region" description="Helical" evidence="1">
    <location>
        <begin position="41"/>
        <end position="61"/>
    </location>
</feature>
<keyword evidence="3" id="KW-1185">Reference proteome</keyword>
<dbReference type="STRING" id="634436.SAMN05216361_0034"/>
<feature type="transmembrane region" description="Helical" evidence="1">
    <location>
        <begin position="128"/>
        <end position="147"/>
    </location>
</feature>
<keyword evidence="1" id="KW-0812">Transmembrane</keyword>
<evidence type="ECO:0000313" key="2">
    <source>
        <dbReference type="EMBL" id="SHH39757.1"/>
    </source>
</evidence>
<evidence type="ECO:0000313" key="3">
    <source>
        <dbReference type="Proteomes" id="UP000184520"/>
    </source>
</evidence>
<reference evidence="3" key="1">
    <citation type="submission" date="2016-11" db="EMBL/GenBank/DDBJ databases">
        <authorList>
            <person name="Varghese N."/>
            <person name="Submissions S."/>
        </authorList>
    </citation>
    <scope>NUCLEOTIDE SEQUENCE [LARGE SCALE GENOMIC DNA]</scope>
    <source>
        <strain evidence="3">CGMCC 1.8995</strain>
    </source>
</reference>
<dbReference type="Proteomes" id="UP000184520">
    <property type="component" value="Unassembled WGS sequence"/>
</dbReference>
<keyword evidence="1" id="KW-1133">Transmembrane helix</keyword>
<protein>
    <submittedName>
        <fullName evidence="2">Uncharacterized protein</fullName>
    </submittedName>
</protein>
<accession>A0A1M5SMK9</accession>
<gene>
    <name evidence="2" type="ORF">SAMN05216361_0034</name>
</gene>
<sequence>MRIRFLLCALLATITIGAVHCYVTDIPKFVKFYEENLRGNLFAGFLTVGGFLLSLKTFILIKLKENVYDRPQYIKRFEKLRKLDSSLQIYAPLRNLSDFLFWSVLATIGAAIAQLSIGLIGIQWFVYAAIWVSVFALCVLVASLLLIKTSLNDWFDFIGEDSRKDDDS</sequence>
<dbReference type="EMBL" id="FQWD01000010">
    <property type="protein sequence ID" value="SHH39757.1"/>
    <property type="molecule type" value="Genomic_DNA"/>
</dbReference>
<feature type="transmembrane region" description="Helical" evidence="1">
    <location>
        <begin position="99"/>
        <end position="122"/>
    </location>
</feature>
<organism evidence="2 3">
    <name type="scientific">Marisediminitalea aggregata</name>
    <dbReference type="NCBI Taxonomy" id="634436"/>
    <lineage>
        <taxon>Bacteria</taxon>
        <taxon>Pseudomonadati</taxon>
        <taxon>Pseudomonadota</taxon>
        <taxon>Gammaproteobacteria</taxon>
        <taxon>Alteromonadales</taxon>
        <taxon>Alteromonadaceae</taxon>
        <taxon>Marisediminitalea</taxon>
    </lineage>
</organism>
<name>A0A1M5SMK9_9ALTE</name>